<accession>A0A5E9FUS5</accession>
<evidence type="ECO:0000313" key="3">
    <source>
        <dbReference type="Proteomes" id="UP000199639"/>
    </source>
</evidence>
<dbReference type="InterPro" id="IPR008972">
    <property type="entry name" value="Cupredoxin"/>
</dbReference>
<protein>
    <submittedName>
        <fullName evidence="2">Multicopper oxidase</fullName>
    </submittedName>
</protein>
<dbReference type="InterPro" id="IPR006311">
    <property type="entry name" value="TAT_signal"/>
</dbReference>
<dbReference type="EMBL" id="FNIB01000002">
    <property type="protein sequence ID" value="SDM79192.1"/>
    <property type="molecule type" value="Genomic_DNA"/>
</dbReference>
<reference evidence="2 3" key="1">
    <citation type="submission" date="2016-10" db="EMBL/GenBank/DDBJ databases">
        <authorList>
            <person name="Varghese N."/>
            <person name="Submissions S."/>
        </authorList>
    </citation>
    <scope>NUCLEOTIDE SEQUENCE [LARGE SCALE GENOMIC DNA]</scope>
    <source>
        <strain evidence="2 3">CGMCC 1.11215</strain>
    </source>
</reference>
<dbReference type="Proteomes" id="UP000199639">
    <property type="component" value="Unassembled WGS sequence"/>
</dbReference>
<sequence length="195" mass="20561">MTVTVSRRRVLTIGGLGLAATAIGAGAAWQLWPDGSGGASGGPEFVQPKELSSSAGELTVKLDAAPVRVHLRPSTVTARRELVFAMGMGSGMGGGMMTPTINGQVFSGDRVDLTVASGSVEEWTLRNDSGMAHPVHLHVWPVQIVEQNARAVSAAVWQDVVNVPPLGQVRVRIAFDDFGGRTGYHCHILDQRTPA</sequence>
<proteinExistence type="predicted"/>
<dbReference type="SUPFAM" id="SSF49503">
    <property type="entry name" value="Cupredoxins"/>
    <property type="match status" value="1"/>
</dbReference>
<dbReference type="GO" id="GO:0005507">
    <property type="term" value="F:copper ion binding"/>
    <property type="evidence" value="ECO:0007669"/>
    <property type="project" value="InterPro"/>
</dbReference>
<dbReference type="STRING" id="1424659.SAMN05216368_102248"/>
<dbReference type="PROSITE" id="PS51318">
    <property type="entry name" value="TAT"/>
    <property type="match status" value="1"/>
</dbReference>
<name>A0A5E9FUS5_9MICO</name>
<dbReference type="Pfam" id="PF07731">
    <property type="entry name" value="Cu-oxidase_2"/>
    <property type="match status" value="1"/>
</dbReference>
<dbReference type="GO" id="GO:0016491">
    <property type="term" value="F:oxidoreductase activity"/>
    <property type="evidence" value="ECO:0007669"/>
    <property type="project" value="InterPro"/>
</dbReference>
<feature type="domain" description="Plastocyanin-like" evidence="1">
    <location>
        <begin position="98"/>
        <end position="189"/>
    </location>
</feature>
<dbReference type="AlphaFoldDB" id="A0A5E9FUS5"/>
<organism evidence="2 3">
    <name type="scientific">Cryobacterium flavum</name>
    <dbReference type="NCBI Taxonomy" id="1424659"/>
    <lineage>
        <taxon>Bacteria</taxon>
        <taxon>Bacillati</taxon>
        <taxon>Actinomycetota</taxon>
        <taxon>Actinomycetes</taxon>
        <taxon>Micrococcales</taxon>
        <taxon>Microbacteriaceae</taxon>
        <taxon>Cryobacterium</taxon>
    </lineage>
</organism>
<dbReference type="RefSeq" id="WP_338061542.1">
    <property type="nucleotide sequence ID" value="NZ_FNIB01000002.1"/>
</dbReference>
<gene>
    <name evidence="2" type="ORF">SAMN05216368_102248</name>
</gene>
<dbReference type="Gene3D" id="2.60.40.420">
    <property type="entry name" value="Cupredoxins - blue copper proteins"/>
    <property type="match status" value="1"/>
</dbReference>
<evidence type="ECO:0000313" key="2">
    <source>
        <dbReference type="EMBL" id="SDM79192.1"/>
    </source>
</evidence>
<evidence type="ECO:0000259" key="1">
    <source>
        <dbReference type="Pfam" id="PF07731"/>
    </source>
</evidence>
<dbReference type="InterPro" id="IPR011706">
    <property type="entry name" value="Cu-oxidase_C"/>
</dbReference>